<feature type="region of interest" description="Disordered" evidence="1">
    <location>
        <begin position="414"/>
        <end position="471"/>
    </location>
</feature>
<dbReference type="OrthoDB" id="3203159at2759"/>
<organism evidence="2 3">
    <name type="scientific">Ceratobasidium theobromae</name>
    <dbReference type="NCBI Taxonomy" id="1582974"/>
    <lineage>
        <taxon>Eukaryota</taxon>
        <taxon>Fungi</taxon>
        <taxon>Dikarya</taxon>
        <taxon>Basidiomycota</taxon>
        <taxon>Agaricomycotina</taxon>
        <taxon>Agaricomycetes</taxon>
        <taxon>Cantharellales</taxon>
        <taxon>Ceratobasidiaceae</taxon>
        <taxon>Ceratobasidium</taxon>
    </lineage>
</organism>
<keyword evidence="3" id="KW-1185">Reference proteome</keyword>
<proteinExistence type="predicted"/>
<feature type="compositionally biased region" description="Low complexity" evidence="1">
    <location>
        <begin position="82"/>
        <end position="99"/>
    </location>
</feature>
<gene>
    <name evidence="2" type="ORF">CTheo_9056</name>
</gene>
<feature type="region of interest" description="Disordered" evidence="1">
    <location>
        <begin position="377"/>
        <end position="397"/>
    </location>
</feature>
<feature type="compositionally biased region" description="Acidic residues" evidence="1">
    <location>
        <begin position="434"/>
        <end position="446"/>
    </location>
</feature>
<sequence length="471" mass="53431">MGVIPEAGEIQEEEEDYTSEEEEDDEEEEELEHSYVPRTFKQRMPRSSLIPTMMQVRPDYLQQRTAAQPQSPQVAYPATGQASRPGRVAAGGAPGGDSSSSDEEGRPPNLPPNIPNLIRRRRNQQAPGVPVVPAAPVPGPVAQPAAVPALQVAPVRPVHFDNRLKAGDVVKEWDGNPDTLSDWVISMNILSNRSQEIWNQLGEQVALRLTGSAKEWFESQSFRRQGLMVENWYTMRAAICDFFMNPHWLNRQKLIADRAKFRQHGHESETPTGYVIRKKKIVMLVNNYSSAELIESILSGAPQFWRTILGYADLARWRKFLDAVKQHEEELTEEPFRGKNAVTKKDLDRLWEAMGRLKSKHTAKSHAVQAIKPMHLPDDKNVSKYSTPEQKGARGCKYCGSKKHWDKECKYRPPQPFKPFKAKVNYVEGHSSDEGYDSETESEEDTPQDHQASEVQEELEDSQNSSEEKDF</sequence>
<feature type="compositionally biased region" description="Acidic residues" evidence="1">
    <location>
        <begin position="9"/>
        <end position="31"/>
    </location>
</feature>
<name>A0A5N5Q6R2_9AGAM</name>
<dbReference type="EMBL" id="SSOP01001033">
    <property type="protein sequence ID" value="KAB5587505.1"/>
    <property type="molecule type" value="Genomic_DNA"/>
</dbReference>
<reference evidence="2 3" key="1">
    <citation type="journal article" date="2019" name="Fungal Biol. Biotechnol.">
        <title>Draft genome sequence of fastidious pathogen Ceratobasidium theobromae, which causes vascular-streak dieback in Theobroma cacao.</title>
        <authorList>
            <person name="Ali S.S."/>
            <person name="Asman A."/>
            <person name="Shao J."/>
            <person name="Firmansyah A.P."/>
            <person name="Susilo A.W."/>
            <person name="Rosmana A."/>
            <person name="McMahon P."/>
            <person name="Junaid M."/>
            <person name="Guest D."/>
            <person name="Kheng T.Y."/>
            <person name="Meinhardt L.W."/>
            <person name="Bailey B.A."/>
        </authorList>
    </citation>
    <scope>NUCLEOTIDE SEQUENCE [LARGE SCALE GENOMIC DNA]</scope>
    <source>
        <strain evidence="2 3">CT2</strain>
    </source>
</reference>
<evidence type="ECO:0000313" key="3">
    <source>
        <dbReference type="Proteomes" id="UP000383932"/>
    </source>
</evidence>
<protein>
    <submittedName>
        <fullName evidence="2">Uncharacterized protein</fullName>
    </submittedName>
</protein>
<dbReference type="AlphaFoldDB" id="A0A5N5Q6R2"/>
<accession>A0A5N5Q6R2</accession>
<dbReference type="Proteomes" id="UP000383932">
    <property type="component" value="Unassembled WGS sequence"/>
</dbReference>
<evidence type="ECO:0000313" key="2">
    <source>
        <dbReference type="EMBL" id="KAB5587505.1"/>
    </source>
</evidence>
<comment type="caution">
    <text evidence="2">The sequence shown here is derived from an EMBL/GenBank/DDBJ whole genome shotgun (WGS) entry which is preliminary data.</text>
</comment>
<feature type="compositionally biased region" description="Polar residues" evidence="1">
    <location>
        <begin position="62"/>
        <end position="73"/>
    </location>
</feature>
<evidence type="ECO:0000256" key="1">
    <source>
        <dbReference type="SAM" id="MobiDB-lite"/>
    </source>
</evidence>
<feature type="region of interest" description="Disordered" evidence="1">
    <location>
        <begin position="1"/>
        <end position="116"/>
    </location>
</feature>